<dbReference type="GO" id="GO:0008308">
    <property type="term" value="F:voltage-gated monoatomic anion channel activity"/>
    <property type="evidence" value="ECO:0007669"/>
    <property type="project" value="InterPro"/>
</dbReference>
<keyword evidence="13 16" id="KW-0472">Membrane</keyword>
<evidence type="ECO:0000256" key="9">
    <source>
        <dbReference type="ARBA" id="ARBA00022777"/>
    </source>
</evidence>
<keyword evidence="10 15" id="KW-0067">ATP-binding</keyword>
<dbReference type="GO" id="GO:0005524">
    <property type="term" value="F:ATP binding"/>
    <property type="evidence" value="ECO:0007669"/>
    <property type="project" value="UniProtKB-UniRule"/>
</dbReference>
<evidence type="ECO:0000256" key="13">
    <source>
        <dbReference type="ARBA" id="ARBA00023136"/>
    </source>
</evidence>
<comment type="function">
    <text evidence="14">Slow, weak voltage-dependent S-type anion efflux channel involved in maintenance of anion homeostasis.</text>
</comment>
<keyword evidence="6" id="KW-0808">Transferase</keyword>
<dbReference type="AlphaFoldDB" id="A0A922E3Z3"/>
<feature type="transmembrane region" description="Helical" evidence="16">
    <location>
        <begin position="518"/>
        <end position="541"/>
    </location>
</feature>
<dbReference type="PROSITE" id="PS00107">
    <property type="entry name" value="PROTEIN_KINASE_ATP"/>
    <property type="match status" value="1"/>
</dbReference>
<evidence type="ECO:0000256" key="8">
    <source>
        <dbReference type="ARBA" id="ARBA00022741"/>
    </source>
</evidence>
<comment type="subcellular location">
    <subcellularLocation>
        <location evidence="1">Cell membrane</location>
        <topology evidence="1">Multi-pass membrane protein</topology>
    </subcellularLocation>
</comment>
<evidence type="ECO:0000256" key="4">
    <source>
        <dbReference type="ARBA" id="ARBA00022448"/>
    </source>
</evidence>
<dbReference type="FunFam" id="1.50.10.150:FF:000003">
    <property type="entry name" value="S-type anion channel SLAH1"/>
    <property type="match status" value="1"/>
</dbReference>
<dbReference type="Proteomes" id="UP000811246">
    <property type="component" value="Chromosome 9"/>
</dbReference>
<keyword evidence="7 16" id="KW-0812">Transmembrane</keyword>
<dbReference type="CDD" id="cd09323">
    <property type="entry name" value="TDT_SLAC1_like"/>
    <property type="match status" value="1"/>
</dbReference>
<evidence type="ECO:0000256" key="6">
    <source>
        <dbReference type="ARBA" id="ARBA00022679"/>
    </source>
</evidence>
<sequence>MAWTRGQTIGRGSFATVSIATVHGSGQVLAVKSTELTQSEFLQREQKTLSTLNCPQIVAYKGCDITLENGRLLYNVLMEYAPHGTLADSIHNQGGCLDEASIQAFTRSIVLGLQCLHSNGIVHCDIKCHNILVTHEGVKIADLGCARRLDDVSDDDLVIAGTPVFMAPEVARGEKQGFPADVWALGCTMIEMATGRSPWPEISDPVSALYRIGYSGDVPEVPSLMSKQAKDFLDKCLKRDPVERWSASELLSHAFLEETISLSKEVSVFNSDTPTSVLHQGFWDPIGEVDATNPTSKIPLSSPRERIRQLSEISTASSQRMPDWVWDEHWITVRSNSSKQPEMFYSSQEYDLFYANELSTTAGGICQSWVGQGKEWVHFNEPTRTGGKESCNISNTNMMILEAFATLASWESLILSLFGVLQKHTADQWQDQLRRSQIEVVIDANFINVTSLESHGHAIVDNVSKPPSSQPSILTRLHARYFRISLSLRAQALVWKILSEPATDSKTPQHVFRMLPSTAFLLLWCLSLLELPTLTPLYILRCFFDFPMVKAEFLHHIGVNFFYAPWISWLLLLQSTPLISPKNAAYQVLWFVFTVPVMVLDVKIYGQWFTTAISVLGNLVGARAAAQMGWKESAVFMFSLGIVHYLVLFITLYQRLSGGNCFPVMLRPGFFLFFAAPSKASLAWSSISGAFDTLSKLLFFLSLFLFTSLACRPALFKKSMRRFNIARWAYSFPLTFLALASAEYAQEVKGHIALGAMLVLLTLSVLVFLSLMLLTTLKSHMLFNKNDPIMSFANELRTAARPHVAGGNTRT</sequence>
<dbReference type="InterPro" id="IPR008271">
    <property type="entry name" value="Ser/Thr_kinase_AS"/>
</dbReference>
<keyword evidence="12" id="KW-0406">Ion transport</keyword>
<evidence type="ECO:0000259" key="17">
    <source>
        <dbReference type="PROSITE" id="PS50011"/>
    </source>
</evidence>
<evidence type="ECO:0000256" key="14">
    <source>
        <dbReference type="ARBA" id="ARBA00054248"/>
    </source>
</evidence>
<dbReference type="CDD" id="cd06606">
    <property type="entry name" value="STKc_MAPKKK"/>
    <property type="match status" value="1"/>
</dbReference>
<feature type="transmembrane region" description="Helical" evidence="16">
    <location>
        <begin position="752"/>
        <end position="775"/>
    </location>
</feature>
<keyword evidence="8 15" id="KW-0547">Nucleotide-binding</keyword>
<dbReference type="GO" id="GO:0006873">
    <property type="term" value="P:intracellular monoatomic ion homeostasis"/>
    <property type="evidence" value="ECO:0007669"/>
    <property type="project" value="InterPro"/>
</dbReference>
<comment type="subunit">
    <text evidence="3">Homotrimer.</text>
</comment>
<keyword evidence="5" id="KW-1003">Cell membrane</keyword>
<name>A0A922E3Z3_CARIL</name>
<comment type="caution">
    <text evidence="18">The sequence shown here is derived from an EMBL/GenBank/DDBJ whole genome shotgun (WGS) entry which is preliminary data.</text>
</comment>
<evidence type="ECO:0000256" key="10">
    <source>
        <dbReference type="ARBA" id="ARBA00022840"/>
    </source>
</evidence>
<evidence type="ECO:0000256" key="12">
    <source>
        <dbReference type="ARBA" id="ARBA00023065"/>
    </source>
</evidence>
<evidence type="ECO:0000256" key="5">
    <source>
        <dbReference type="ARBA" id="ARBA00022475"/>
    </source>
</evidence>
<feature type="transmembrane region" description="Helical" evidence="16">
    <location>
        <begin position="553"/>
        <end position="572"/>
    </location>
</feature>
<dbReference type="EMBL" id="CM031833">
    <property type="protein sequence ID" value="KAG6695325.1"/>
    <property type="molecule type" value="Genomic_DNA"/>
</dbReference>
<dbReference type="PROSITE" id="PS50011">
    <property type="entry name" value="PROTEIN_KINASE_DOM"/>
    <property type="match status" value="1"/>
</dbReference>
<evidence type="ECO:0000256" key="1">
    <source>
        <dbReference type="ARBA" id="ARBA00004651"/>
    </source>
</evidence>
<feature type="transmembrane region" description="Helical" evidence="16">
    <location>
        <begin position="697"/>
        <end position="716"/>
    </location>
</feature>
<dbReference type="InterPro" id="IPR030183">
    <property type="entry name" value="SLAC/SLAH"/>
</dbReference>
<evidence type="ECO:0000256" key="16">
    <source>
        <dbReference type="SAM" id="Phobius"/>
    </source>
</evidence>
<evidence type="ECO:0000313" key="19">
    <source>
        <dbReference type="Proteomes" id="UP000811246"/>
    </source>
</evidence>
<feature type="domain" description="Protein kinase" evidence="17">
    <location>
        <begin position="3"/>
        <end position="256"/>
    </location>
</feature>
<keyword evidence="9" id="KW-0418">Kinase</keyword>
<comment type="similarity">
    <text evidence="2">Belongs to the SLAC1 S-type anion channel family.</text>
</comment>
<protein>
    <recommendedName>
        <fullName evidence="17">Protein kinase domain-containing protein</fullName>
    </recommendedName>
</protein>
<dbReference type="InterPro" id="IPR000719">
    <property type="entry name" value="Prot_kinase_dom"/>
</dbReference>
<reference evidence="18" key="1">
    <citation type="submission" date="2021-01" db="EMBL/GenBank/DDBJ databases">
        <authorList>
            <person name="Lovell J.T."/>
            <person name="Bentley N."/>
            <person name="Bhattarai G."/>
            <person name="Jenkins J.W."/>
            <person name="Sreedasyam A."/>
            <person name="Alarcon Y."/>
            <person name="Bock C."/>
            <person name="Boston L."/>
            <person name="Carlson J."/>
            <person name="Cervantes K."/>
            <person name="Clermont K."/>
            <person name="Krom N."/>
            <person name="Kubenka K."/>
            <person name="Mamidi S."/>
            <person name="Mattison C."/>
            <person name="Monteros M."/>
            <person name="Pisani C."/>
            <person name="Plott C."/>
            <person name="Rajasekar S."/>
            <person name="Rhein H.S."/>
            <person name="Rohla C."/>
            <person name="Song M."/>
            <person name="Hilaire R.S."/>
            <person name="Shu S."/>
            <person name="Wells L."/>
            <person name="Wang X."/>
            <person name="Webber J."/>
            <person name="Heerema R.J."/>
            <person name="Klein P."/>
            <person name="Conner P."/>
            <person name="Grauke L."/>
            <person name="Grimwood J."/>
            <person name="Schmutz J."/>
            <person name="Randall J.J."/>
        </authorList>
    </citation>
    <scope>NUCLEOTIDE SEQUENCE</scope>
    <source>
        <tissue evidence="18">Leaf</tissue>
    </source>
</reference>
<feature type="transmembrane region" description="Helical" evidence="16">
    <location>
        <begin position="609"/>
        <end position="628"/>
    </location>
</feature>
<proteinExistence type="inferred from homology"/>
<dbReference type="PANTHER" id="PTHR31269:SF60">
    <property type="entry name" value="S-TYPE ANION CHANNEL SLAH1"/>
    <property type="match status" value="1"/>
</dbReference>
<organism evidence="18 19">
    <name type="scientific">Carya illinoinensis</name>
    <name type="common">Pecan</name>
    <dbReference type="NCBI Taxonomy" id="32201"/>
    <lineage>
        <taxon>Eukaryota</taxon>
        <taxon>Viridiplantae</taxon>
        <taxon>Streptophyta</taxon>
        <taxon>Embryophyta</taxon>
        <taxon>Tracheophyta</taxon>
        <taxon>Spermatophyta</taxon>
        <taxon>Magnoliopsida</taxon>
        <taxon>eudicotyledons</taxon>
        <taxon>Gunneridae</taxon>
        <taxon>Pentapetalae</taxon>
        <taxon>rosids</taxon>
        <taxon>fabids</taxon>
        <taxon>Fagales</taxon>
        <taxon>Juglandaceae</taxon>
        <taxon>Carya</taxon>
    </lineage>
</organism>
<dbReference type="PROSITE" id="PS00108">
    <property type="entry name" value="PROTEIN_KINASE_ST"/>
    <property type="match status" value="1"/>
</dbReference>
<keyword evidence="11 16" id="KW-1133">Transmembrane helix</keyword>
<keyword evidence="4" id="KW-0813">Transport</keyword>
<dbReference type="Pfam" id="PF00069">
    <property type="entry name" value="Pkinase"/>
    <property type="match status" value="1"/>
</dbReference>
<feature type="binding site" evidence="15">
    <location>
        <position position="32"/>
    </location>
    <ligand>
        <name>ATP</name>
        <dbReference type="ChEBI" id="CHEBI:30616"/>
    </ligand>
</feature>
<feature type="transmembrane region" description="Helical" evidence="16">
    <location>
        <begin position="728"/>
        <end position="746"/>
    </location>
</feature>
<gene>
    <name evidence="18" type="ORF">I3842_09G092800</name>
</gene>
<dbReference type="GO" id="GO:0005886">
    <property type="term" value="C:plasma membrane"/>
    <property type="evidence" value="ECO:0007669"/>
    <property type="project" value="UniProtKB-SubCell"/>
</dbReference>
<evidence type="ECO:0000256" key="2">
    <source>
        <dbReference type="ARBA" id="ARBA00007808"/>
    </source>
</evidence>
<dbReference type="SMART" id="SM00220">
    <property type="entry name" value="S_TKc"/>
    <property type="match status" value="1"/>
</dbReference>
<evidence type="ECO:0000256" key="15">
    <source>
        <dbReference type="PROSITE-ProRule" id="PRU10141"/>
    </source>
</evidence>
<accession>A0A922E3Z3</accession>
<dbReference type="InterPro" id="IPR017441">
    <property type="entry name" value="Protein_kinase_ATP_BS"/>
</dbReference>
<evidence type="ECO:0000256" key="11">
    <source>
        <dbReference type="ARBA" id="ARBA00022989"/>
    </source>
</evidence>
<dbReference type="PANTHER" id="PTHR31269">
    <property type="entry name" value="S-TYPE ANION CHANNEL SLAH3"/>
    <property type="match status" value="1"/>
</dbReference>
<evidence type="ECO:0000256" key="3">
    <source>
        <dbReference type="ARBA" id="ARBA00011233"/>
    </source>
</evidence>
<feature type="transmembrane region" description="Helical" evidence="16">
    <location>
        <begin position="634"/>
        <end position="653"/>
    </location>
</feature>
<dbReference type="Pfam" id="PF03595">
    <property type="entry name" value="SLAC1"/>
    <property type="match status" value="1"/>
</dbReference>
<evidence type="ECO:0000313" key="18">
    <source>
        <dbReference type="EMBL" id="KAG6695325.1"/>
    </source>
</evidence>
<evidence type="ECO:0000256" key="7">
    <source>
        <dbReference type="ARBA" id="ARBA00022692"/>
    </source>
</evidence>
<dbReference type="GO" id="GO:0004672">
    <property type="term" value="F:protein kinase activity"/>
    <property type="evidence" value="ECO:0007669"/>
    <property type="project" value="InterPro"/>
</dbReference>
<dbReference type="InterPro" id="IPR004695">
    <property type="entry name" value="SLAC1/Mae1/Ssu1/TehA"/>
</dbReference>